<name>A0A101M0P9_PICGL</name>
<comment type="caution">
    <text evidence="1">The sequence shown here is derived from an EMBL/GenBank/DDBJ whole genome shotgun (WGS) entry which is preliminary data.</text>
</comment>
<evidence type="ECO:0000313" key="1">
    <source>
        <dbReference type="EMBL" id="KUM48889.1"/>
    </source>
</evidence>
<sequence>MSILNLPSGYMFQPCCNCNSIKTMGSNRMGTGMDSTLSMSSVSTLSEHVLQTLILLKLWAQTGMSSTLFCVCLHSTSSDFLPNRDRSKLTLARSNPPRLASIHKNPCCQPCHPAIDNGEQGSIYDFKTPN</sequence>
<protein>
    <submittedName>
        <fullName evidence="1">Uncharacterized protein</fullName>
    </submittedName>
</protein>
<dbReference type="EMBL" id="LKAM01000004">
    <property type="protein sequence ID" value="KUM48889.1"/>
    <property type="molecule type" value="Genomic_DNA"/>
</dbReference>
<dbReference type="AlphaFoldDB" id="A0A101M0P9"/>
<proteinExistence type="predicted"/>
<organism evidence="1">
    <name type="scientific">Picea glauca</name>
    <name type="common">White spruce</name>
    <name type="synonym">Pinus glauca</name>
    <dbReference type="NCBI Taxonomy" id="3330"/>
    <lineage>
        <taxon>Eukaryota</taxon>
        <taxon>Viridiplantae</taxon>
        <taxon>Streptophyta</taxon>
        <taxon>Embryophyta</taxon>
        <taxon>Tracheophyta</taxon>
        <taxon>Spermatophyta</taxon>
        <taxon>Pinopsida</taxon>
        <taxon>Pinidae</taxon>
        <taxon>Conifers I</taxon>
        <taxon>Pinales</taxon>
        <taxon>Pinaceae</taxon>
        <taxon>Picea</taxon>
    </lineage>
</organism>
<reference evidence="1" key="1">
    <citation type="journal article" date="2015" name="Genome Biol. Evol.">
        <title>Organellar Genomes of White Spruce (Picea glauca): Assembly and Annotation.</title>
        <authorList>
            <person name="Jackman S.D."/>
            <person name="Warren R.L."/>
            <person name="Gibb E.A."/>
            <person name="Vandervalk B.P."/>
            <person name="Mohamadi H."/>
            <person name="Chu J."/>
            <person name="Raymond A."/>
            <person name="Pleasance S."/>
            <person name="Coope R."/>
            <person name="Wildung M.R."/>
            <person name="Ritland C.E."/>
            <person name="Bousquet J."/>
            <person name="Jones S.J."/>
            <person name="Bohlmann J."/>
            <person name="Birol I."/>
        </authorList>
    </citation>
    <scope>NUCLEOTIDE SEQUENCE [LARGE SCALE GENOMIC DNA]</scope>
    <source>
        <tissue evidence="1">Flushing bud</tissue>
    </source>
</reference>
<accession>A0A101M0P9</accession>
<keyword evidence="1" id="KW-0496">Mitochondrion</keyword>
<gene>
    <name evidence="1" type="ORF">ABT39_MTgene4225</name>
</gene>
<geneLocation type="mitochondrion" evidence="1"/>